<keyword evidence="1" id="KW-0614">Plasmid</keyword>
<accession>A0A2K9MJG2</accession>
<dbReference type="KEGG" id="paru:CYR75_15285"/>
<evidence type="ECO:0000313" key="1">
    <source>
        <dbReference type="EMBL" id="AUM75789.1"/>
    </source>
</evidence>
<keyword evidence="2" id="KW-1185">Reference proteome</keyword>
<organism evidence="1 2">
    <name type="scientific">Paracoccus jeotgali</name>
    <dbReference type="NCBI Taxonomy" id="2065379"/>
    <lineage>
        <taxon>Bacteria</taxon>
        <taxon>Pseudomonadati</taxon>
        <taxon>Pseudomonadota</taxon>
        <taxon>Alphaproteobacteria</taxon>
        <taxon>Rhodobacterales</taxon>
        <taxon>Paracoccaceae</taxon>
        <taxon>Paracoccus</taxon>
    </lineage>
</organism>
<name>A0A2K9MJG2_9RHOB</name>
<proteinExistence type="predicted"/>
<geneLocation type="plasmid" evidence="2">
    <name>pcba4604-01</name>
</geneLocation>
<protein>
    <submittedName>
        <fullName evidence="1">Uncharacterized protein</fullName>
    </submittedName>
</protein>
<dbReference type="AlphaFoldDB" id="A0A2K9MJG2"/>
<dbReference type="Proteomes" id="UP000234882">
    <property type="component" value="Plasmid pCBA4604-01"/>
</dbReference>
<dbReference type="EMBL" id="CP025584">
    <property type="protein sequence ID" value="AUM75789.1"/>
    <property type="molecule type" value="Genomic_DNA"/>
</dbReference>
<evidence type="ECO:0000313" key="2">
    <source>
        <dbReference type="Proteomes" id="UP000234882"/>
    </source>
</evidence>
<reference evidence="1 2" key="1">
    <citation type="submission" date="2017-12" db="EMBL/GenBank/DDBJ databases">
        <title>Genomic analysis of Paracoccus sp. CBA4604.</title>
        <authorList>
            <person name="Roh S.W."/>
            <person name="Kim J.Y."/>
            <person name="Kim J.S."/>
        </authorList>
    </citation>
    <scope>NUCLEOTIDE SEQUENCE [LARGE SCALE GENOMIC DNA]</scope>
    <source>
        <strain evidence="1 2">CBA4604</strain>
        <plasmid evidence="2">pcba4604-01</plasmid>
    </source>
</reference>
<gene>
    <name evidence="1" type="ORF">CYR75_15285</name>
</gene>
<sequence>MVAAAGWPVISEEPLGPLVAISFVAGFRSVTSGACVLTGGRIGVFDGVELLALVEATQPDSSGIGQLRRVGLGRLRLWNGEMLPQPVADITLDDGIPVIVAPARTDAFCDGTVTMPLIHGLNLSDARALLAAHGWEPDSRAQPSDPLAARLAARGFSGAEHCSGTGFGFCSLSFVQDKAVASVLTFGDVWRPAGPEVAGYDVTCANPFSQPR</sequence>